<dbReference type="EMBL" id="AKHW03006231">
    <property type="protein sequence ID" value="KYO22642.1"/>
    <property type="molecule type" value="Genomic_DNA"/>
</dbReference>
<protein>
    <submittedName>
        <fullName evidence="1">Uncharacterized protein</fullName>
    </submittedName>
</protein>
<accession>A0A151MDN8</accession>
<name>A0A151MDN8_ALLMI</name>
<comment type="caution">
    <text evidence="1">The sequence shown here is derived from an EMBL/GenBank/DDBJ whole genome shotgun (WGS) entry which is preliminary data.</text>
</comment>
<evidence type="ECO:0000313" key="2">
    <source>
        <dbReference type="Proteomes" id="UP000050525"/>
    </source>
</evidence>
<keyword evidence="2" id="KW-1185">Reference proteome</keyword>
<gene>
    <name evidence="1" type="ORF">Y1Q_0003158</name>
</gene>
<sequence length="118" mass="13182">MYGQNKELKRRIKKLGERGNGWEGMQPDWPFALLSSHACPTHCTAKCLCDGPHVVLSGFLQSFLTAGQLILEPIRGEAILVLILVQEACHMEETEKHCSMNISRIVETQFKAMALPTC</sequence>
<organism evidence="1 2">
    <name type="scientific">Alligator mississippiensis</name>
    <name type="common">American alligator</name>
    <dbReference type="NCBI Taxonomy" id="8496"/>
    <lineage>
        <taxon>Eukaryota</taxon>
        <taxon>Metazoa</taxon>
        <taxon>Chordata</taxon>
        <taxon>Craniata</taxon>
        <taxon>Vertebrata</taxon>
        <taxon>Euteleostomi</taxon>
        <taxon>Archelosauria</taxon>
        <taxon>Archosauria</taxon>
        <taxon>Crocodylia</taxon>
        <taxon>Alligatoridae</taxon>
        <taxon>Alligatorinae</taxon>
        <taxon>Alligator</taxon>
    </lineage>
</organism>
<proteinExistence type="predicted"/>
<dbReference type="AlphaFoldDB" id="A0A151MDN8"/>
<reference evidence="1 2" key="1">
    <citation type="journal article" date="2012" name="Genome Biol.">
        <title>Sequencing three crocodilian genomes to illuminate the evolution of archosaurs and amniotes.</title>
        <authorList>
            <person name="St John J.A."/>
            <person name="Braun E.L."/>
            <person name="Isberg S.R."/>
            <person name="Miles L.G."/>
            <person name="Chong A.Y."/>
            <person name="Gongora J."/>
            <person name="Dalzell P."/>
            <person name="Moran C."/>
            <person name="Bed'hom B."/>
            <person name="Abzhanov A."/>
            <person name="Burgess S.C."/>
            <person name="Cooksey A.M."/>
            <person name="Castoe T.A."/>
            <person name="Crawford N.G."/>
            <person name="Densmore L.D."/>
            <person name="Drew J.C."/>
            <person name="Edwards S.V."/>
            <person name="Faircloth B.C."/>
            <person name="Fujita M.K."/>
            <person name="Greenwold M.J."/>
            <person name="Hoffmann F.G."/>
            <person name="Howard J.M."/>
            <person name="Iguchi T."/>
            <person name="Janes D.E."/>
            <person name="Khan S.Y."/>
            <person name="Kohno S."/>
            <person name="de Koning A.J."/>
            <person name="Lance S.L."/>
            <person name="McCarthy F.M."/>
            <person name="McCormack J.E."/>
            <person name="Merchant M.E."/>
            <person name="Peterson D.G."/>
            <person name="Pollock D.D."/>
            <person name="Pourmand N."/>
            <person name="Raney B.J."/>
            <person name="Roessler K.A."/>
            <person name="Sanford J.R."/>
            <person name="Sawyer R.H."/>
            <person name="Schmidt C.J."/>
            <person name="Triplett E.W."/>
            <person name="Tuberville T.D."/>
            <person name="Venegas-Anaya M."/>
            <person name="Howard J.T."/>
            <person name="Jarvis E.D."/>
            <person name="Guillette L.J.Jr."/>
            <person name="Glenn T.C."/>
            <person name="Green R.E."/>
            <person name="Ray D.A."/>
        </authorList>
    </citation>
    <scope>NUCLEOTIDE SEQUENCE [LARGE SCALE GENOMIC DNA]</scope>
    <source>
        <strain evidence="1">KSC_2009_1</strain>
    </source>
</reference>
<evidence type="ECO:0000313" key="1">
    <source>
        <dbReference type="EMBL" id="KYO22642.1"/>
    </source>
</evidence>
<dbReference type="Proteomes" id="UP000050525">
    <property type="component" value="Unassembled WGS sequence"/>
</dbReference>